<organism evidence="2 3">
    <name type="scientific">Austropuccinia psidii MF-1</name>
    <dbReference type="NCBI Taxonomy" id="1389203"/>
    <lineage>
        <taxon>Eukaryota</taxon>
        <taxon>Fungi</taxon>
        <taxon>Dikarya</taxon>
        <taxon>Basidiomycota</taxon>
        <taxon>Pucciniomycotina</taxon>
        <taxon>Pucciniomycetes</taxon>
        <taxon>Pucciniales</taxon>
        <taxon>Sphaerophragmiaceae</taxon>
        <taxon>Austropuccinia</taxon>
    </lineage>
</organism>
<evidence type="ECO:0000313" key="3">
    <source>
        <dbReference type="Proteomes" id="UP000765509"/>
    </source>
</evidence>
<proteinExistence type="predicted"/>
<name>A0A9Q3JX81_9BASI</name>
<dbReference type="EMBL" id="AVOT02085406">
    <property type="protein sequence ID" value="MBW0569986.1"/>
    <property type="molecule type" value="Genomic_DNA"/>
</dbReference>
<dbReference type="OrthoDB" id="162969at2759"/>
<feature type="region of interest" description="Disordered" evidence="1">
    <location>
        <begin position="81"/>
        <end position="109"/>
    </location>
</feature>
<reference evidence="2" key="1">
    <citation type="submission" date="2021-03" db="EMBL/GenBank/DDBJ databases">
        <title>Draft genome sequence of rust myrtle Austropuccinia psidii MF-1, a brazilian biotype.</title>
        <authorList>
            <person name="Quecine M.C."/>
            <person name="Pachon D.M.R."/>
            <person name="Bonatelli M.L."/>
            <person name="Correr F.H."/>
            <person name="Franceschini L.M."/>
            <person name="Leite T.F."/>
            <person name="Margarido G.R.A."/>
            <person name="Almeida C.A."/>
            <person name="Ferrarezi J.A."/>
            <person name="Labate C.A."/>
        </authorList>
    </citation>
    <scope>NUCLEOTIDE SEQUENCE</scope>
    <source>
        <strain evidence="2">MF-1</strain>
    </source>
</reference>
<gene>
    <name evidence="2" type="ORF">O181_109701</name>
</gene>
<feature type="compositionally biased region" description="Basic and acidic residues" evidence="1">
    <location>
        <begin position="99"/>
        <end position="109"/>
    </location>
</feature>
<evidence type="ECO:0000256" key="1">
    <source>
        <dbReference type="SAM" id="MobiDB-lite"/>
    </source>
</evidence>
<dbReference type="AlphaFoldDB" id="A0A9Q3JX81"/>
<evidence type="ECO:0000313" key="2">
    <source>
        <dbReference type="EMBL" id="MBW0569986.1"/>
    </source>
</evidence>
<accession>A0A9Q3JX81</accession>
<protein>
    <submittedName>
        <fullName evidence="2">Uncharacterized protein</fullName>
    </submittedName>
</protein>
<comment type="caution">
    <text evidence="2">The sequence shown here is derived from an EMBL/GenBank/DDBJ whole genome shotgun (WGS) entry which is preliminary data.</text>
</comment>
<dbReference type="Proteomes" id="UP000765509">
    <property type="component" value="Unassembled WGS sequence"/>
</dbReference>
<keyword evidence="3" id="KW-1185">Reference proteome</keyword>
<sequence length="109" mass="12349">MNCWRNTKIITNGPTATEITIHSSLTNEIIQAEKEVKEESNLLVKLGVVHANNMMILDELLNPHHEGDLEKWSPEEIFSSTLAEDSSSHNEDDQAQGDIENKFIFEKKS</sequence>